<dbReference type="AlphaFoldDB" id="A0A3M2LF38"/>
<sequence length="163" mass="17520">MLDDPEHAVTPQWTVACLAPLFCRIDIGWVPVDLARPMAQIHSLCDIARCRVLRRALETLYPDRYPPEPDVPIAVPTVEIEAAVARVTAARAALAAATGGTAGDLQEQPEVRAATAELDAALAEREELFGRACPAEGIVPVALVRLFDFTAAELSRFAGPRVP</sequence>
<evidence type="ECO:0000313" key="1">
    <source>
        <dbReference type="EMBL" id="RMI35430.1"/>
    </source>
</evidence>
<protein>
    <submittedName>
        <fullName evidence="1">Uncharacterized protein</fullName>
    </submittedName>
</protein>
<gene>
    <name evidence="1" type="ORF">EBN03_03970</name>
</gene>
<organism evidence="1 2">
    <name type="scientific">Nocardia stercoris</name>
    <dbReference type="NCBI Taxonomy" id="2483361"/>
    <lineage>
        <taxon>Bacteria</taxon>
        <taxon>Bacillati</taxon>
        <taxon>Actinomycetota</taxon>
        <taxon>Actinomycetes</taxon>
        <taxon>Mycobacteriales</taxon>
        <taxon>Nocardiaceae</taxon>
        <taxon>Nocardia</taxon>
    </lineage>
</organism>
<keyword evidence="2" id="KW-1185">Reference proteome</keyword>
<evidence type="ECO:0000313" key="2">
    <source>
        <dbReference type="Proteomes" id="UP000279275"/>
    </source>
</evidence>
<reference evidence="1 2" key="1">
    <citation type="submission" date="2018-10" db="EMBL/GenBank/DDBJ databases">
        <title>Isolation from cow dung.</title>
        <authorList>
            <person name="Ling L."/>
        </authorList>
    </citation>
    <scope>NUCLEOTIDE SEQUENCE [LARGE SCALE GENOMIC DNA]</scope>
    <source>
        <strain evidence="1 2">NEAU-LL90</strain>
    </source>
</reference>
<name>A0A3M2LF38_9NOCA</name>
<comment type="caution">
    <text evidence="1">The sequence shown here is derived from an EMBL/GenBank/DDBJ whole genome shotgun (WGS) entry which is preliminary data.</text>
</comment>
<dbReference type="EMBL" id="RFFH01000001">
    <property type="protein sequence ID" value="RMI35430.1"/>
    <property type="molecule type" value="Genomic_DNA"/>
</dbReference>
<accession>A0A3M2LF38</accession>
<proteinExistence type="predicted"/>
<dbReference type="Proteomes" id="UP000279275">
    <property type="component" value="Unassembled WGS sequence"/>
</dbReference>